<protein>
    <recommendedName>
        <fullName evidence="4">Lipoprotein</fullName>
    </recommendedName>
</protein>
<keyword evidence="1" id="KW-0732">Signal</keyword>
<gene>
    <name evidence="2" type="ORF">GA0116948_10848</name>
</gene>
<evidence type="ECO:0008006" key="4">
    <source>
        <dbReference type="Google" id="ProtNLM"/>
    </source>
</evidence>
<dbReference type="Proteomes" id="UP000242818">
    <property type="component" value="Unassembled WGS sequence"/>
</dbReference>
<reference evidence="2 3" key="1">
    <citation type="submission" date="2016-08" db="EMBL/GenBank/DDBJ databases">
        <authorList>
            <person name="Seilhamer J.J."/>
        </authorList>
    </citation>
    <scope>NUCLEOTIDE SEQUENCE [LARGE SCALE GENOMIC DNA]</scope>
    <source>
        <strain evidence="2 3">A37T2</strain>
    </source>
</reference>
<evidence type="ECO:0000313" key="2">
    <source>
        <dbReference type="EMBL" id="SCC41968.1"/>
    </source>
</evidence>
<keyword evidence="3" id="KW-1185">Reference proteome</keyword>
<organism evidence="2 3">
    <name type="scientific">Chitinophaga costaii</name>
    <dbReference type="NCBI Taxonomy" id="1335309"/>
    <lineage>
        <taxon>Bacteria</taxon>
        <taxon>Pseudomonadati</taxon>
        <taxon>Bacteroidota</taxon>
        <taxon>Chitinophagia</taxon>
        <taxon>Chitinophagales</taxon>
        <taxon>Chitinophagaceae</taxon>
        <taxon>Chitinophaga</taxon>
    </lineage>
</organism>
<dbReference type="PROSITE" id="PS51257">
    <property type="entry name" value="PROKAR_LIPOPROTEIN"/>
    <property type="match status" value="1"/>
</dbReference>
<accession>A0A1C4EEE3</accession>
<feature type="chain" id="PRO_5008691184" description="Lipoprotein" evidence="1">
    <location>
        <begin position="28"/>
        <end position="223"/>
    </location>
</feature>
<dbReference type="OrthoDB" id="1358266at2"/>
<dbReference type="RefSeq" id="WP_089712625.1">
    <property type="nucleotide sequence ID" value="NZ_FMAR01000008.1"/>
</dbReference>
<sequence length="223" mass="23116">MKITISSSLLTGVTAITLLLGACSKKADSIATPGTGTDPRAVTACTLKDTVVNSTGTSFSYYTAWAPKTVTLAGGTGPVVQWEGYSNSFVRPVTGGFYIGTMAAADTCSAWSVVKNKITVKNANLGVAPDTTGYSKYNVVGVNGTFSGVNFGLGYYHYVTGVPTVDSVIVIWKDSHSTSSSYVSVPSALTGTPEAYIINVRSFAVGGTSGAYTDAVSYAYKKI</sequence>
<name>A0A1C4EEE3_9BACT</name>
<proteinExistence type="predicted"/>
<evidence type="ECO:0000256" key="1">
    <source>
        <dbReference type="SAM" id="SignalP"/>
    </source>
</evidence>
<dbReference type="EMBL" id="FMAR01000008">
    <property type="protein sequence ID" value="SCC41968.1"/>
    <property type="molecule type" value="Genomic_DNA"/>
</dbReference>
<feature type="signal peptide" evidence="1">
    <location>
        <begin position="1"/>
        <end position="27"/>
    </location>
</feature>
<dbReference type="AlphaFoldDB" id="A0A1C4EEE3"/>
<dbReference type="STRING" id="1335309.GA0116948_10848"/>
<evidence type="ECO:0000313" key="3">
    <source>
        <dbReference type="Proteomes" id="UP000242818"/>
    </source>
</evidence>